<reference evidence="4" key="1">
    <citation type="submission" date="2017-09" db="EMBL/GenBank/DDBJ databases">
        <title>Depth-based differentiation of microbial function through sediment-hosted aquifers and enrichment of novel symbionts in the deep terrestrial subsurface.</title>
        <authorList>
            <person name="Probst A.J."/>
            <person name="Ladd B."/>
            <person name="Jarett J.K."/>
            <person name="Geller-Mcgrath D.E."/>
            <person name="Sieber C.M.K."/>
            <person name="Emerson J.B."/>
            <person name="Anantharaman K."/>
            <person name="Thomas B.C."/>
            <person name="Malmstrom R."/>
            <person name="Stieglmeier M."/>
            <person name="Klingl A."/>
            <person name="Woyke T."/>
            <person name="Ryan C.M."/>
            <person name="Banfield J.F."/>
        </authorList>
    </citation>
    <scope>NUCLEOTIDE SEQUENCE [LARGE SCALE GENOMIC DNA]</scope>
</reference>
<feature type="coiled-coil region" evidence="1">
    <location>
        <begin position="67"/>
        <end position="143"/>
    </location>
</feature>
<evidence type="ECO:0000256" key="1">
    <source>
        <dbReference type="SAM" id="Coils"/>
    </source>
</evidence>
<dbReference type="Gene3D" id="1.10.530.10">
    <property type="match status" value="1"/>
</dbReference>
<accession>A0A2H0UW15</accession>
<gene>
    <name evidence="3" type="ORF">COU02_01420</name>
</gene>
<feature type="domain" description="Transglycosylase SLT" evidence="2">
    <location>
        <begin position="280"/>
        <end position="445"/>
    </location>
</feature>
<protein>
    <recommendedName>
        <fullName evidence="2">Transglycosylase SLT domain-containing protein</fullName>
    </recommendedName>
</protein>
<keyword evidence="1" id="KW-0175">Coiled coil</keyword>
<dbReference type="Gene3D" id="6.10.250.3150">
    <property type="match status" value="1"/>
</dbReference>
<evidence type="ECO:0000313" key="3">
    <source>
        <dbReference type="EMBL" id="PIR91018.1"/>
    </source>
</evidence>
<organism evidence="3 4">
    <name type="scientific">bacterium (Candidatus Gribaldobacteria) CG10_big_fil_rev_8_21_14_0_10_37_46</name>
    <dbReference type="NCBI Taxonomy" id="2014276"/>
    <lineage>
        <taxon>Bacteria</taxon>
        <taxon>Candidatus Gribaldobacteria</taxon>
    </lineage>
</organism>
<dbReference type="SUPFAM" id="SSF53955">
    <property type="entry name" value="Lysozyme-like"/>
    <property type="match status" value="1"/>
</dbReference>
<dbReference type="AlphaFoldDB" id="A0A2H0UW15"/>
<dbReference type="Proteomes" id="UP000230882">
    <property type="component" value="Unassembled WGS sequence"/>
</dbReference>
<dbReference type="InterPro" id="IPR023346">
    <property type="entry name" value="Lysozyme-like_dom_sf"/>
</dbReference>
<comment type="caution">
    <text evidence="3">The sequence shown here is derived from an EMBL/GenBank/DDBJ whole genome shotgun (WGS) entry which is preliminary data.</text>
</comment>
<dbReference type="InterPro" id="IPR008258">
    <property type="entry name" value="Transglycosylase_SLT_dom_1"/>
</dbReference>
<proteinExistence type="predicted"/>
<dbReference type="Pfam" id="PF01464">
    <property type="entry name" value="SLT"/>
    <property type="match status" value="1"/>
</dbReference>
<dbReference type="EMBL" id="PFAU01000035">
    <property type="protein sequence ID" value="PIR91018.1"/>
    <property type="molecule type" value="Genomic_DNA"/>
</dbReference>
<evidence type="ECO:0000313" key="4">
    <source>
        <dbReference type="Proteomes" id="UP000230882"/>
    </source>
</evidence>
<sequence>MFSRFSKTILCFILITAFLLPIINGFAQENLEEICQWEKIEEKPENLSDKDYESLLKKCQPYYEEKVEEIEKDITKTQQEKDTLKNKIYILENKIKSLDYQIYQGNIIIKDLGAQIQDTQLSIDETNLKIEEVKRNLSNVLQLQYEEDQRSSITILLAEETLTGLFDELMALEAINLKTQDLLKNIKNLKFNLEGQKKSMDEEKGDLENVVMIQTLQKQESAKTKEQQEYFWKLTEEEYQKQLKEKEETAKKAAEIRAKIYELIGIRKEVTYEEALEVAKYAASQLGIRPALLLGVLSQESAIGKNVGQCYVKNTSTGSGVVAYSGKAINNVMNPTRDIPHFLNIIKKLNSDKGLNLDPFETLVSCPMSFGGWGGAMGPAQFIPSTWVLYEDRVKERTGNSADPWDLRDASLAASTYLKDGINKYGTEGKAVQAYFCGSPKNTYWCSWYEKNVLYLADCHQNFITSGSMSLKCQEAIGLK</sequence>
<name>A0A2H0UW15_9BACT</name>
<evidence type="ECO:0000259" key="2">
    <source>
        <dbReference type="Pfam" id="PF01464"/>
    </source>
</evidence>